<gene>
    <name evidence="2" type="ORF">BXY75_2298</name>
</gene>
<accession>A0A3L9YDY8</accession>
<dbReference type="AlphaFoldDB" id="A0A3L9YDY8"/>
<reference evidence="2 3" key="1">
    <citation type="submission" date="2018-10" db="EMBL/GenBank/DDBJ databases">
        <title>Genomic Encyclopedia of Archaeal and Bacterial Type Strains, Phase II (KMG-II): from individual species to whole genera.</title>
        <authorList>
            <person name="Goeker M."/>
        </authorList>
    </citation>
    <scope>NUCLEOTIDE SEQUENCE [LARGE SCALE GENOMIC DNA]</scope>
    <source>
        <strain evidence="2 3">DSM 23424</strain>
    </source>
</reference>
<dbReference type="Proteomes" id="UP000271339">
    <property type="component" value="Unassembled WGS sequence"/>
</dbReference>
<keyword evidence="3" id="KW-1185">Reference proteome</keyword>
<protein>
    <submittedName>
        <fullName evidence="2">Uncharacterized protein YbjT (DUF2867 family)</fullName>
    </submittedName>
</protein>
<dbReference type="CDD" id="cd05243">
    <property type="entry name" value="SDR_a5"/>
    <property type="match status" value="1"/>
</dbReference>
<organism evidence="2 3">
    <name type="scientific">Ulvibacter antarcticus</name>
    <dbReference type="NCBI Taxonomy" id="442714"/>
    <lineage>
        <taxon>Bacteria</taxon>
        <taxon>Pseudomonadati</taxon>
        <taxon>Bacteroidota</taxon>
        <taxon>Flavobacteriia</taxon>
        <taxon>Flavobacteriales</taxon>
        <taxon>Flavobacteriaceae</taxon>
        <taxon>Ulvibacter</taxon>
    </lineage>
</organism>
<dbReference type="InterPro" id="IPR016040">
    <property type="entry name" value="NAD(P)-bd_dom"/>
</dbReference>
<dbReference type="PANTHER" id="PTHR15020:SF50">
    <property type="entry name" value="UPF0659 PROTEIN YMR090W"/>
    <property type="match status" value="1"/>
</dbReference>
<evidence type="ECO:0000313" key="3">
    <source>
        <dbReference type="Proteomes" id="UP000271339"/>
    </source>
</evidence>
<dbReference type="PANTHER" id="PTHR15020">
    <property type="entry name" value="FLAVIN REDUCTASE-RELATED"/>
    <property type="match status" value="1"/>
</dbReference>
<dbReference type="Pfam" id="PF13460">
    <property type="entry name" value="NAD_binding_10"/>
    <property type="match status" value="1"/>
</dbReference>
<name>A0A3L9YDY8_9FLAO</name>
<feature type="domain" description="NAD(P)-binding" evidence="1">
    <location>
        <begin position="13"/>
        <end position="189"/>
    </location>
</feature>
<dbReference type="EMBL" id="REFC01000013">
    <property type="protein sequence ID" value="RMA58916.1"/>
    <property type="molecule type" value="Genomic_DNA"/>
</dbReference>
<proteinExistence type="predicted"/>
<evidence type="ECO:0000313" key="2">
    <source>
        <dbReference type="EMBL" id="RMA58916.1"/>
    </source>
</evidence>
<comment type="caution">
    <text evidence="2">The sequence shown here is derived from an EMBL/GenBank/DDBJ whole genome shotgun (WGS) entry which is preliminary data.</text>
</comment>
<dbReference type="InterPro" id="IPR036291">
    <property type="entry name" value="NAD(P)-bd_dom_sf"/>
</dbReference>
<dbReference type="Gene3D" id="3.40.50.720">
    <property type="entry name" value="NAD(P)-binding Rossmann-like Domain"/>
    <property type="match status" value="1"/>
</dbReference>
<evidence type="ECO:0000259" key="1">
    <source>
        <dbReference type="Pfam" id="PF13460"/>
    </source>
</evidence>
<dbReference type="SUPFAM" id="SSF51735">
    <property type="entry name" value="NAD(P)-binding Rossmann-fold domains"/>
    <property type="match status" value="1"/>
</dbReference>
<sequence length="217" mass="23872">MYIMIMEKVLVAGATGTTGGKVINLLKDSDQYTPVAMVRNEEQKKQFESRNIETVIGDLANDVSHTTKGIQKIIFAAGSGGKDVKSIDQEGAKRMIDAAKKDRIDKFVMLSSMGADKPEEANELKDYLQAKHNADQYLDISGLTFTIVRPGALNNKEGLGKIKLGHSLNEQGEIPRWDVARTLVTSLNSEVAKNQSFEILTGEQKIEEAVNEFQVLS</sequence>